<name>A0A0A0HRV0_PARBD</name>
<dbReference type="GeneID" id="22587811"/>
<feature type="transmembrane region" description="Helical" evidence="7">
    <location>
        <begin position="383"/>
        <end position="403"/>
    </location>
</feature>
<evidence type="ECO:0000259" key="8">
    <source>
        <dbReference type="Pfam" id="PF20684"/>
    </source>
</evidence>
<proteinExistence type="inferred from homology"/>
<keyword evidence="2 7" id="KW-0812">Transmembrane</keyword>
<dbReference type="InParanoid" id="A0A0A0HRV0"/>
<evidence type="ECO:0000256" key="3">
    <source>
        <dbReference type="ARBA" id="ARBA00022989"/>
    </source>
</evidence>
<evidence type="ECO:0000256" key="5">
    <source>
        <dbReference type="ARBA" id="ARBA00038359"/>
    </source>
</evidence>
<keyword evidence="4 7" id="KW-0472">Membrane</keyword>
<feature type="compositionally biased region" description="Basic residues" evidence="6">
    <location>
        <begin position="571"/>
        <end position="583"/>
    </location>
</feature>
<keyword evidence="3 7" id="KW-1133">Transmembrane helix</keyword>
<feature type="transmembrane region" description="Helical" evidence="7">
    <location>
        <begin position="506"/>
        <end position="526"/>
    </location>
</feature>
<feature type="transmembrane region" description="Helical" evidence="7">
    <location>
        <begin position="467"/>
        <end position="486"/>
    </location>
</feature>
<dbReference type="RefSeq" id="XP_010761135.1">
    <property type="nucleotide sequence ID" value="XM_010762833.1"/>
</dbReference>
<dbReference type="EMBL" id="KN275962">
    <property type="protein sequence ID" value="KGM91939.1"/>
    <property type="molecule type" value="Genomic_DNA"/>
</dbReference>
<feature type="transmembrane region" description="Helical" evidence="7">
    <location>
        <begin position="270"/>
        <end position="292"/>
    </location>
</feature>
<feature type="domain" description="Rhodopsin" evidence="8">
    <location>
        <begin position="288"/>
        <end position="531"/>
    </location>
</feature>
<organism evidence="9 10">
    <name type="scientific">Paracoccidioides brasiliensis (strain Pb18)</name>
    <dbReference type="NCBI Taxonomy" id="502780"/>
    <lineage>
        <taxon>Eukaryota</taxon>
        <taxon>Fungi</taxon>
        <taxon>Dikarya</taxon>
        <taxon>Ascomycota</taxon>
        <taxon>Pezizomycotina</taxon>
        <taxon>Eurotiomycetes</taxon>
        <taxon>Eurotiomycetidae</taxon>
        <taxon>Onygenales</taxon>
        <taxon>Ajellomycetaceae</taxon>
        <taxon>Paracoccidioides</taxon>
    </lineage>
</organism>
<evidence type="ECO:0000313" key="10">
    <source>
        <dbReference type="Proteomes" id="UP000001628"/>
    </source>
</evidence>
<dbReference type="HOGENOM" id="CLU_411662_0_0_1"/>
<dbReference type="Pfam" id="PF20684">
    <property type="entry name" value="Fung_rhodopsin"/>
    <property type="match status" value="1"/>
</dbReference>
<evidence type="ECO:0000256" key="7">
    <source>
        <dbReference type="SAM" id="Phobius"/>
    </source>
</evidence>
<reference evidence="9 10" key="1">
    <citation type="journal article" date="2011" name="PLoS Genet.">
        <title>Comparative genomic analysis of human fungal pathogens causing paracoccidioidomycosis.</title>
        <authorList>
            <person name="Desjardins C.A."/>
            <person name="Champion M.D."/>
            <person name="Holder J.W."/>
            <person name="Muszewska A."/>
            <person name="Goldberg J."/>
            <person name="Bailao A.M."/>
            <person name="Brigido M.M."/>
            <person name="Ferreira M.E."/>
            <person name="Garcia A.M."/>
            <person name="Grynberg M."/>
            <person name="Gujja S."/>
            <person name="Heiman D.I."/>
            <person name="Henn M.R."/>
            <person name="Kodira C.D."/>
            <person name="Leon-Narvaez H."/>
            <person name="Longo L.V."/>
            <person name="Ma L.J."/>
            <person name="Malavazi I."/>
            <person name="Matsuo A.L."/>
            <person name="Morais F.V."/>
            <person name="Pereira M."/>
            <person name="Rodriguez-Brito S."/>
            <person name="Sakthikumar S."/>
            <person name="Salem-Izacc S.M."/>
            <person name="Sykes S.M."/>
            <person name="Teixeira M.M."/>
            <person name="Vallejo M.C."/>
            <person name="Walter M.E."/>
            <person name="Yandava C."/>
            <person name="Young S."/>
            <person name="Zeng Q."/>
            <person name="Zucker J."/>
            <person name="Felipe M.S."/>
            <person name="Goldman G.H."/>
            <person name="Haas B.J."/>
            <person name="McEwen J.G."/>
            <person name="Nino-Vega G."/>
            <person name="Puccia R."/>
            <person name="San-Blas G."/>
            <person name="Soares C.M."/>
            <person name="Birren B.W."/>
            <person name="Cuomo C.A."/>
        </authorList>
    </citation>
    <scope>NUCLEOTIDE SEQUENCE [LARGE SCALE GENOMIC DNA]</scope>
    <source>
        <strain evidence="9 10">Pb18</strain>
    </source>
</reference>
<dbReference type="KEGG" id="pbn:PADG_11914"/>
<accession>A0A0A0HRV0</accession>
<evidence type="ECO:0000256" key="6">
    <source>
        <dbReference type="SAM" id="MobiDB-lite"/>
    </source>
</evidence>
<feature type="transmembrane region" description="Helical" evidence="7">
    <location>
        <begin position="304"/>
        <end position="327"/>
    </location>
</feature>
<dbReference type="OrthoDB" id="3897607at2759"/>
<dbReference type="eggNOG" id="ENOG502R8GX">
    <property type="taxonomic scope" value="Eukaryota"/>
</dbReference>
<sequence length="667" mass="73719">MNVALRWAGVKAPIGNLGKPRLFSKCQMLSTSSTSENLHDETTGLEQRSIVMGSAEWKINPHAYQPKSEEWIEQELKTGGEFFQNNSPGDRADITENRMDIGGPVRSCTSGNSELPGFCSTCKLVTILQCLSFSRLLELLANNMISITISQMLPTQELIRSSNHFRPNAPGAQTPAAFPFGIWGTLSLPGSIPSPYSTRSWADRRSIIPSGGLLWRAQVADLLVSSESIFWRLHLTAVFWPIDSLLQQSLAASLVFCLVLAANMEEKSSSIFAVAISLLVASWLIVAFRCYVRAKLTRWGLDDIFVIAVLLIFTGCASCLMKAASMGLGKRTKSIKPREAIIDSFKFFFIADLLYITSSGIVKISFCLSLLRVVIGRGYIYTIYAVGTVTAIFTTFYFFFALFSCWPVEFVWEQIRNPNSGGTCRQYHKVVAGSYAHGSIVCVGDLILAIVPALMIRKLQLNSRTKLSAGLLLGFGSVASVATIARLTYVKYGYDQKDFLYTNTEIMIWSMVEIGVSIIAISAVTLKPLLMKYKIFFHSQDSNALSPHDRGRIYRNGGGDFTYTIGSGPPRKSHYSRQHRSSAHGKISASRLRPDNTVAKGRSSSEENIWISKGDGQTIPSRDGVDDDLELIPRGQIQKVVEFSTSRVAAELDKHSTPAPEHRYEQA</sequence>
<feature type="transmembrane region" description="Helical" evidence="7">
    <location>
        <begin position="347"/>
        <end position="371"/>
    </location>
</feature>
<evidence type="ECO:0000256" key="2">
    <source>
        <dbReference type="ARBA" id="ARBA00022692"/>
    </source>
</evidence>
<comment type="similarity">
    <text evidence="5">Belongs to the SAT4 family.</text>
</comment>
<dbReference type="GO" id="GO:0016020">
    <property type="term" value="C:membrane"/>
    <property type="evidence" value="ECO:0007669"/>
    <property type="project" value="UniProtKB-SubCell"/>
</dbReference>
<keyword evidence="10" id="KW-1185">Reference proteome</keyword>
<dbReference type="InterPro" id="IPR049326">
    <property type="entry name" value="Rhodopsin_dom_fungi"/>
</dbReference>
<protein>
    <recommendedName>
        <fullName evidence="8">Rhodopsin domain-containing protein</fullName>
    </recommendedName>
</protein>
<dbReference type="InterPro" id="IPR052337">
    <property type="entry name" value="SAT4-like"/>
</dbReference>
<dbReference type="Proteomes" id="UP000001628">
    <property type="component" value="Unassembled WGS sequence"/>
</dbReference>
<dbReference type="VEuPathDB" id="FungiDB:PADG_11914"/>
<evidence type="ECO:0000256" key="1">
    <source>
        <dbReference type="ARBA" id="ARBA00004141"/>
    </source>
</evidence>
<evidence type="ECO:0000256" key="4">
    <source>
        <dbReference type="ARBA" id="ARBA00023136"/>
    </source>
</evidence>
<feature type="transmembrane region" description="Helical" evidence="7">
    <location>
        <begin position="435"/>
        <end position="455"/>
    </location>
</feature>
<dbReference type="AlphaFoldDB" id="A0A0A0HRV0"/>
<comment type="subcellular location">
    <subcellularLocation>
        <location evidence="1">Membrane</location>
        <topology evidence="1">Multi-pass membrane protein</topology>
    </subcellularLocation>
</comment>
<feature type="region of interest" description="Disordered" evidence="6">
    <location>
        <begin position="565"/>
        <end position="623"/>
    </location>
</feature>
<dbReference type="PANTHER" id="PTHR33048">
    <property type="entry name" value="PTH11-LIKE INTEGRAL MEMBRANE PROTEIN (AFU_ORTHOLOGUE AFUA_5G11245)"/>
    <property type="match status" value="1"/>
</dbReference>
<evidence type="ECO:0000313" key="9">
    <source>
        <dbReference type="EMBL" id="KGM91939.1"/>
    </source>
</evidence>
<dbReference type="PANTHER" id="PTHR33048:SF96">
    <property type="entry name" value="INTEGRAL MEMBRANE PROTEIN"/>
    <property type="match status" value="1"/>
</dbReference>
<gene>
    <name evidence="9" type="ORF">PADG_11914</name>
</gene>